<dbReference type="AlphaFoldDB" id="A0AAN5C373"/>
<comment type="caution">
    <text evidence="1">The sequence shown here is derived from an EMBL/GenBank/DDBJ whole genome shotgun (WGS) entry which is preliminary data.</text>
</comment>
<gene>
    <name evidence="1" type="ORF">Aory04_001114500</name>
</gene>
<reference evidence="1" key="1">
    <citation type="submission" date="2023-04" db="EMBL/GenBank/DDBJ databases">
        <title>Aspergillus oryzae NBRC 4228.</title>
        <authorList>
            <person name="Ichikawa N."/>
            <person name="Sato H."/>
            <person name="Tonouchi N."/>
        </authorList>
    </citation>
    <scope>NUCLEOTIDE SEQUENCE</scope>
    <source>
        <strain evidence="1">NBRC 4228</strain>
    </source>
</reference>
<sequence length="104" mass="11921">MSYGAYGSLDIVDQHVLVSSSHAQLKCNMVLCNRRSYDEIVKVNPANTGGVDHQRFTKRLELKDSNPVNQYHYRRRLDLILTEGKPAVEDASYPRSQRQQRGMV</sequence>
<name>A0AAN5C373_ASPOZ</name>
<dbReference type="Proteomes" id="UP001165205">
    <property type="component" value="Unassembled WGS sequence"/>
</dbReference>
<accession>A0AAN5C373</accession>
<protein>
    <submittedName>
        <fullName evidence="1">Unnamed protein product</fullName>
    </submittedName>
</protein>
<dbReference type="EMBL" id="BSYA01000187">
    <property type="protein sequence ID" value="GMG36032.1"/>
    <property type="molecule type" value="Genomic_DNA"/>
</dbReference>
<evidence type="ECO:0000313" key="1">
    <source>
        <dbReference type="EMBL" id="GMG36032.1"/>
    </source>
</evidence>
<evidence type="ECO:0000313" key="2">
    <source>
        <dbReference type="Proteomes" id="UP001165205"/>
    </source>
</evidence>
<proteinExistence type="predicted"/>
<organism evidence="1 2">
    <name type="scientific">Aspergillus oryzae</name>
    <name type="common">Yellow koji mold</name>
    <dbReference type="NCBI Taxonomy" id="5062"/>
    <lineage>
        <taxon>Eukaryota</taxon>
        <taxon>Fungi</taxon>
        <taxon>Dikarya</taxon>
        <taxon>Ascomycota</taxon>
        <taxon>Pezizomycotina</taxon>
        <taxon>Eurotiomycetes</taxon>
        <taxon>Eurotiomycetidae</taxon>
        <taxon>Eurotiales</taxon>
        <taxon>Aspergillaceae</taxon>
        <taxon>Aspergillus</taxon>
        <taxon>Aspergillus subgen. Circumdati</taxon>
    </lineage>
</organism>